<dbReference type="EMBL" id="DYWT01000293">
    <property type="protein sequence ID" value="HJF33984.1"/>
    <property type="molecule type" value="Genomic_DNA"/>
</dbReference>
<keyword evidence="4 7" id="KW-0812">Transmembrane</keyword>
<name>A0A921G2R7_SPOPS</name>
<dbReference type="InterPro" id="IPR050638">
    <property type="entry name" value="AA-Vitamin_Transporters"/>
</dbReference>
<evidence type="ECO:0000313" key="9">
    <source>
        <dbReference type="EMBL" id="HJF33984.1"/>
    </source>
</evidence>
<feature type="transmembrane region" description="Helical" evidence="7">
    <location>
        <begin position="274"/>
        <end position="293"/>
    </location>
</feature>
<dbReference type="PANTHER" id="PTHR32322">
    <property type="entry name" value="INNER MEMBRANE TRANSPORTER"/>
    <property type="match status" value="1"/>
</dbReference>
<evidence type="ECO:0000256" key="5">
    <source>
        <dbReference type="ARBA" id="ARBA00022989"/>
    </source>
</evidence>
<dbReference type="PANTHER" id="PTHR32322:SF18">
    <property type="entry name" value="S-ADENOSYLMETHIONINE_S-ADENOSYLHOMOCYSTEINE TRANSPORTER"/>
    <property type="match status" value="1"/>
</dbReference>
<dbReference type="SUPFAM" id="SSF103481">
    <property type="entry name" value="Multidrug resistance efflux transporter EmrE"/>
    <property type="match status" value="2"/>
</dbReference>
<dbReference type="AlphaFoldDB" id="A0A921G2R7"/>
<evidence type="ECO:0000313" key="10">
    <source>
        <dbReference type="Proteomes" id="UP000698173"/>
    </source>
</evidence>
<feature type="transmembrane region" description="Helical" evidence="7">
    <location>
        <begin position="125"/>
        <end position="144"/>
    </location>
</feature>
<reference evidence="9" key="2">
    <citation type="submission" date="2021-09" db="EMBL/GenBank/DDBJ databases">
        <authorList>
            <person name="Gilroy R."/>
        </authorList>
    </citation>
    <scope>NUCLEOTIDE SEQUENCE</scope>
    <source>
        <strain evidence="9">CHK171-7178</strain>
    </source>
</reference>
<protein>
    <submittedName>
        <fullName evidence="9">DMT family transporter</fullName>
    </submittedName>
</protein>
<feature type="transmembrane region" description="Helical" evidence="7">
    <location>
        <begin position="7"/>
        <end position="29"/>
    </location>
</feature>
<feature type="domain" description="EamA" evidence="8">
    <location>
        <begin position="156"/>
        <end position="291"/>
    </location>
</feature>
<reference evidence="9" key="1">
    <citation type="journal article" date="2021" name="PeerJ">
        <title>Extensive microbial diversity within the chicken gut microbiome revealed by metagenomics and culture.</title>
        <authorList>
            <person name="Gilroy R."/>
            <person name="Ravi A."/>
            <person name="Getino M."/>
            <person name="Pursley I."/>
            <person name="Horton D.L."/>
            <person name="Alikhan N.F."/>
            <person name="Baker D."/>
            <person name="Gharbi K."/>
            <person name="Hall N."/>
            <person name="Watson M."/>
            <person name="Adriaenssens E.M."/>
            <person name="Foster-Nyarko E."/>
            <person name="Jarju S."/>
            <person name="Secka A."/>
            <person name="Antonio M."/>
            <person name="Oren A."/>
            <person name="Chaudhuri R.R."/>
            <person name="La Ragione R."/>
            <person name="Hildebrand F."/>
            <person name="Pallen M.J."/>
        </authorList>
    </citation>
    <scope>NUCLEOTIDE SEQUENCE</scope>
    <source>
        <strain evidence="9">CHK171-7178</strain>
    </source>
</reference>
<dbReference type="InterPro" id="IPR000620">
    <property type="entry name" value="EamA_dom"/>
</dbReference>
<comment type="similarity">
    <text evidence="2">Belongs to the EamA transporter family.</text>
</comment>
<feature type="transmembrane region" description="Helical" evidence="7">
    <location>
        <begin position="99"/>
        <end position="118"/>
    </location>
</feature>
<evidence type="ECO:0000256" key="6">
    <source>
        <dbReference type="ARBA" id="ARBA00023136"/>
    </source>
</evidence>
<evidence type="ECO:0000256" key="3">
    <source>
        <dbReference type="ARBA" id="ARBA00022475"/>
    </source>
</evidence>
<proteinExistence type="inferred from homology"/>
<feature type="transmembrane region" description="Helical" evidence="7">
    <location>
        <begin position="74"/>
        <end position="93"/>
    </location>
</feature>
<dbReference type="InterPro" id="IPR037185">
    <property type="entry name" value="EmrE-like"/>
</dbReference>
<keyword evidence="5 7" id="KW-1133">Transmembrane helix</keyword>
<feature type="transmembrane region" description="Helical" evidence="7">
    <location>
        <begin position="156"/>
        <end position="176"/>
    </location>
</feature>
<evidence type="ECO:0000259" key="8">
    <source>
        <dbReference type="Pfam" id="PF00892"/>
    </source>
</evidence>
<organism evidence="9 10">
    <name type="scientific">Sporosarcina psychrophila</name>
    <name type="common">Bacillus psychrophilus</name>
    <dbReference type="NCBI Taxonomy" id="1476"/>
    <lineage>
        <taxon>Bacteria</taxon>
        <taxon>Bacillati</taxon>
        <taxon>Bacillota</taxon>
        <taxon>Bacilli</taxon>
        <taxon>Bacillales</taxon>
        <taxon>Caryophanaceae</taxon>
        <taxon>Sporosarcina</taxon>
    </lineage>
</organism>
<comment type="caution">
    <text evidence="9">The sequence shown here is derived from an EMBL/GenBank/DDBJ whole genome shotgun (WGS) entry which is preliminary data.</text>
</comment>
<evidence type="ECO:0000256" key="4">
    <source>
        <dbReference type="ARBA" id="ARBA00022692"/>
    </source>
</evidence>
<sequence>MERLKGIVLIISGAMLWGATGPMMEWILLNSEMTVSFMLTVRLLLAGTFLLIMLKIQGKRIMLPWRQKVWARQLLLFGIFGMLGVQYTFAASINTSNAVIATLFQFLAPIFIIVFVTASQKTWPPVAQVLGMIVTLAGLLLLLTNGSFSGFALSKIAVLWGIALGFAFSFYTLYPVRLMQEWGVLLAIGWGMIIGGGTLFVTNPLTVVTHMNYLADWTIAGMLLFVTIVGTVAFILFMSSMKYISPVETSILSSFEPLTAMVISVIWFGQVLGMWQFAGAIIMLIGVTWLSIAGSKAKA</sequence>
<dbReference type="Pfam" id="PF00892">
    <property type="entry name" value="EamA"/>
    <property type="match status" value="2"/>
</dbReference>
<dbReference type="GO" id="GO:0005886">
    <property type="term" value="C:plasma membrane"/>
    <property type="evidence" value="ECO:0007669"/>
    <property type="project" value="UniProtKB-SubCell"/>
</dbReference>
<feature type="transmembrane region" description="Helical" evidence="7">
    <location>
        <begin position="35"/>
        <end position="54"/>
    </location>
</feature>
<evidence type="ECO:0000256" key="2">
    <source>
        <dbReference type="ARBA" id="ARBA00007362"/>
    </source>
</evidence>
<accession>A0A921G2R7</accession>
<dbReference type="Proteomes" id="UP000698173">
    <property type="component" value="Unassembled WGS sequence"/>
</dbReference>
<evidence type="ECO:0000256" key="7">
    <source>
        <dbReference type="SAM" id="Phobius"/>
    </source>
</evidence>
<evidence type="ECO:0000256" key="1">
    <source>
        <dbReference type="ARBA" id="ARBA00004651"/>
    </source>
</evidence>
<comment type="subcellular location">
    <subcellularLocation>
        <location evidence="1">Cell membrane</location>
        <topology evidence="1">Multi-pass membrane protein</topology>
    </subcellularLocation>
</comment>
<feature type="transmembrane region" description="Helical" evidence="7">
    <location>
        <begin position="249"/>
        <end position="268"/>
    </location>
</feature>
<gene>
    <name evidence="9" type="ORF">K8V56_19655</name>
</gene>
<keyword evidence="3" id="KW-1003">Cell membrane</keyword>
<feature type="transmembrane region" description="Helical" evidence="7">
    <location>
        <begin position="183"/>
        <end position="205"/>
    </location>
</feature>
<feature type="domain" description="EamA" evidence="8">
    <location>
        <begin position="5"/>
        <end position="143"/>
    </location>
</feature>
<keyword evidence="6 7" id="KW-0472">Membrane</keyword>
<feature type="transmembrane region" description="Helical" evidence="7">
    <location>
        <begin position="217"/>
        <end position="237"/>
    </location>
</feature>